<dbReference type="Gene3D" id="1.20.58.1700">
    <property type="match status" value="1"/>
</dbReference>
<dbReference type="InterPro" id="IPR023631">
    <property type="entry name" value="Amidase_dom"/>
</dbReference>
<keyword evidence="3" id="KW-0378">Hydrolase</keyword>
<protein>
    <submittedName>
        <fullName evidence="3">Allophanate hydrolase</fullName>
        <ecNumber evidence="3">3.5.1.54</ecNumber>
    </submittedName>
</protein>
<evidence type="ECO:0000259" key="2">
    <source>
        <dbReference type="Pfam" id="PF21986"/>
    </source>
</evidence>
<comment type="caution">
    <text evidence="3">The sequence shown here is derived from an EMBL/GenBank/DDBJ whole genome shotgun (WGS) entry which is preliminary data.</text>
</comment>
<keyword evidence="4" id="KW-1185">Reference proteome</keyword>
<dbReference type="Gene3D" id="3.90.1300.10">
    <property type="entry name" value="Amidase signature (AS) domain"/>
    <property type="match status" value="1"/>
</dbReference>
<feature type="domain" description="Allophanate hydrolase C-terminal" evidence="2">
    <location>
        <begin position="472"/>
        <end position="596"/>
    </location>
</feature>
<sequence length="600" mass="64827">MTTDINLSINTLQKAYASGETSPEQLIKSLLVEAKSLTAVWIHLLTETEIAPYLANLKNMSPETHPLYGVPFAIKDNIDLAGIPTTAACAEFAYTPEKSAFVVEELIAAGAIPLGKTNLDQFATGLVGTRSPYGATPNSFNPKYISGGSSSGSAVATAKGIVSFALGTDTAGSGRVPACFNNLVGLKPSKGLLSTSGVVPACRSLDCVSIFALTADDANTVFQVAAKYDEDDRYARKNIAENIKPVVLNNKFTFAIPKAEQLAFFGCDSYERAFIQAVTALEKLGGTKVELDFTPLLDAAKLLYEGPWVAERYIATQDILEEQPEVMMDVTRTIISQGDKHSAVDTFYALYRLQSLKKLADKLIGQVDVLVTPTAGRHFTLDEIAQEPMLYNSQLGYYTNFMNLLDYTAIAVPTKFTSKGLPFGVTLFSDAFTDQKLLTYAKRIQDDAQLSLGATGWTLPKTTLSTESDAFIDVVVCGAHLSGMALNWQLTDRKAVLIEQTQSAAKYQMYSIAGEIERPAMIRNGVFDQQKGTSFEVEVWRLPIEAFGSFVAGIAQPLGIGKVELADGRWLTGFIAEGHAAAGNNISSFGSWRAYKAQTA</sequence>
<evidence type="ECO:0000313" key="3">
    <source>
        <dbReference type="EMBL" id="TYK66629.1"/>
    </source>
</evidence>
<dbReference type="Proteomes" id="UP000815846">
    <property type="component" value="Unassembled WGS sequence"/>
</dbReference>
<dbReference type="InterPro" id="IPR053844">
    <property type="entry name" value="AH_C"/>
</dbReference>
<reference evidence="3 4" key="1">
    <citation type="submission" date="2019-08" db="EMBL/GenBank/DDBJ databases">
        <title>Microbe sample from Colwellia echini.</title>
        <authorList>
            <person name="Christiansen L."/>
            <person name="Pathiraja D."/>
            <person name="Schultz-Johansen M."/>
            <person name="Choi I.-G."/>
            <person name="Stougaard P."/>
        </authorList>
    </citation>
    <scope>NUCLEOTIDE SEQUENCE [LARGE SCALE GENOMIC DNA]</scope>
    <source>
        <strain evidence="3 4">A3</strain>
    </source>
</reference>
<dbReference type="SUPFAM" id="SSF75304">
    <property type="entry name" value="Amidase signature (AS) enzymes"/>
    <property type="match status" value="1"/>
</dbReference>
<dbReference type="Pfam" id="PF01425">
    <property type="entry name" value="Amidase"/>
    <property type="match status" value="1"/>
</dbReference>
<dbReference type="InterPro" id="IPR036928">
    <property type="entry name" value="AS_sf"/>
</dbReference>
<accession>A0ABY3MZM9</accession>
<dbReference type="NCBIfam" id="TIGR02713">
    <property type="entry name" value="allophanate_hyd"/>
    <property type="match status" value="1"/>
</dbReference>
<organism evidence="3 4">
    <name type="scientific">Colwellia echini</name>
    <dbReference type="NCBI Taxonomy" id="1982103"/>
    <lineage>
        <taxon>Bacteria</taxon>
        <taxon>Pseudomonadati</taxon>
        <taxon>Pseudomonadota</taxon>
        <taxon>Gammaproteobacteria</taxon>
        <taxon>Alteromonadales</taxon>
        <taxon>Colwelliaceae</taxon>
        <taxon>Colwellia</taxon>
    </lineage>
</organism>
<dbReference type="EC" id="3.5.1.54" evidence="3"/>
<evidence type="ECO:0000259" key="1">
    <source>
        <dbReference type="Pfam" id="PF01425"/>
    </source>
</evidence>
<dbReference type="InterPro" id="IPR000120">
    <property type="entry name" value="Amidase"/>
</dbReference>
<evidence type="ECO:0000313" key="4">
    <source>
        <dbReference type="Proteomes" id="UP000815846"/>
    </source>
</evidence>
<feature type="domain" description="Amidase" evidence="1">
    <location>
        <begin position="59"/>
        <end position="438"/>
    </location>
</feature>
<dbReference type="Gene3D" id="3.10.490.10">
    <property type="entry name" value="Gamma-glutamyl cyclotransferase-like"/>
    <property type="match status" value="1"/>
</dbReference>
<dbReference type="PANTHER" id="PTHR11895">
    <property type="entry name" value="TRANSAMIDASE"/>
    <property type="match status" value="1"/>
</dbReference>
<dbReference type="NCBIfam" id="NF006043">
    <property type="entry name" value="PRK08186.1"/>
    <property type="match status" value="1"/>
</dbReference>
<name>A0ABY3MZM9_9GAMM</name>
<dbReference type="InterPro" id="IPR014085">
    <property type="entry name" value="Allophanate_hydrolase"/>
</dbReference>
<dbReference type="GO" id="GO:0004039">
    <property type="term" value="F:allophanate hydrolase activity"/>
    <property type="evidence" value="ECO:0007669"/>
    <property type="project" value="UniProtKB-EC"/>
</dbReference>
<dbReference type="Pfam" id="PF21986">
    <property type="entry name" value="AH_C"/>
    <property type="match status" value="1"/>
</dbReference>
<gene>
    <name evidence="3" type="primary">atzF</name>
    <name evidence="3" type="ORF">CWS31_004660</name>
</gene>
<proteinExistence type="predicted"/>
<dbReference type="PANTHER" id="PTHR11895:SF169">
    <property type="entry name" value="GLUTAMYL-TRNA(GLN) AMIDOTRANSFERASE"/>
    <property type="match status" value="1"/>
</dbReference>
<dbReference type="RefSeq" id="WP_101344711.1">
    <property type="nucleotide sequence ID" value="NZ_PJAI02000003.1"/>
</dbReference>
<dbReference type="EMBL" id="PJAI02000003">
    <property type="protein sequence ID" value="TYK66629.1"/>
    <property type="molecule type" value="Genomic_DNA"/>
</dbReference>